<evidence type="ECO:0000256" key="2">
    <source>
        <dbReference type="SAM" id="SignalP"/>
    </source>
</evidence>
<evidence type="ECO:0000313" key="4">
    <source>
        <dbReference type="Proteomes" id="UP001146351"/>
    </source>
</evidence>
<dbReference type="OrthoDB" id="10612339at2759"/>
<dbReference type="Proteomes" id="UP001146351">
    <property type="component" value="Unassembled WGS sequence"/>
</dbReference>
<evidence type="ECO:0000256" key="1">
    <source>
        <dbReference type="SAM" id="MobiDB-lite"/>
    </source>
</evidence>
<proteinExistence type="predicted"/>
<organism evidence="3 4">
    <name type="scientific">Penicillium capsulatum</name>
    <dbReference type="NCBI Taxonomy" id="69766"/>
    <lineage>
        <taxon>Eukaryota</taxon>
        <taxon>Fungi</taxon>
        <taxon>Dikarya</taxon>
        <taxon>Ascomycota</taxon>
        <taxon>Pezizomycotina</taxon>
        <taxon>Eurotiomycetes</taxon>
        <taxon>Eurotiomycetidae</taxon>
        <taxon>Eurotiales</taxon>
        <taxon>Aspergillaceae</taxon>
        <taxon>Penicillium</taxon>
    </lineage>
</organism>
<accession>A0A9W9HUU1</accession>
<dbReference type="EMBL" id="JAPQKO010000006">
    <property type="protein sequence ID" value="KAJ5156892.1"/>
    <property type="molecule type" value="Genomic_DNA"/>
</dbReference>
<keyword evidence="2" id="KW-0732">Signal</keyword>
<feature type="chain" id="PRO_5040757739" evidence="2">
    <location>
        <begin position="21"/>
        <end position="652"/>
    </location>
</feature>
<evidence type="ECO:0000313" key="3">
    <source>
        <dbReference type="EMBL" id="KAJ5156892.1"/>
    </source>
</evidence>
<dbReference type="AlphaFoldDB" id="A0A9W9HUU1"/>
<protein>
    <submittedName>
        <fullName evidence="3">Uncharacterized protein</fullName>
    </submittedName>
</protein>
<comment type="caution">
    <text evidence="3">The sequence shown here is derived from an EMBL/GenBank/DDBJ whole genome shotgun (WGS) entry which is preliminary data.</text>
</comment>
<sequence>MLFAILLVALLPIGRLFTQGHVIHRRADRTADETERAIWRLESWAPNGHDEDSHLPPVQGPSDPYATVQRIFESEPIHLISKGRKAPSNMACDMRFYDDLADKDGNPNPYSVGTDNSRRLSSIFLVTATEGFWFLDVPPGYEKRTLKDRSKNPKTRMTAERLRRSNIFKWMVGDFGLGLNVGKRPKQTFNYKPLRPTLPQFLSGVKKKGGKPIQLAFITAPEEGEGPFERSVFAMALAGEIWDALIQSFPHTDIEFKRVEMSRSDIAAANWFGLNTFHGAAKGNPDKGQFIAAYYGSSRLVAAEFPDSSRHRASSSGDEITVDLTGDDGSSSMDIDFEPTGNRPIDLPIATNRNRFTLPLERLEDTCNIQGVELSEDPNHPSDDTQLTDFDIQELDAQLGSTTSIQLGEQDQPKVNILSWAPLISTATFNNGPDGGKNSLFFAVVSSSEAWTLPVPRTYIGSNRIGRLKSVPAYLKNDNFLEFAKKYLGDPQGATSDPSTQAEDLKTVLQRWKDNGEKKVSFAMIIPFKEQSAQFEVFAAATWEWIAHLVDQSLGPSPNEVARIHSALKSTTDDNLNLRILSSYQLLDGNVPGRFIEFQYARGERLIKRITIQMVNSYYSAASSRDPVIEMFSRTTKWSFKTAHQGSGSDTN</sequence>
<reference evidence="3" key="1">
    <citation type="submission" date="2022-11" db="EMBL/GenBank/DDBJ databases">
        <authorList>
            <person name="Petersen C."/>
        </authorList>
    </citation>
    <scope>NUCLEOTIDE SEQUENCE</scope>
    <source>
        <strain evidence="3">IBT 21917</strain>
    </source>
</reference>
<keyword evidence="4" id="KW-1185">Reference proteome</keyword>
<reference evidence="3" key="2">
    <citation type="journal article" date="2023" name="IMA Fungus">
        <title>Comparative genomic study of the Penicillium genus elucidates a diverse pangenome and 15 lateral gene transfer events.</title>
        <authorList>
            <person name="Petersen C."/>
            <person name="Sorensen T."/>
            <person name="Nielsen M.R."/>
            <person name="Sondergaard T.E."/>
            <person name="Sorensen J.L."/>
            <person name="Fitzpatrick D.A."/>
            <person name="Frisvad J.C."/>
            <person name="Nielsen K.L."/>
        </authorList>
    </citation>
    <scope>NUCLEOTIDE SEQUENCE</scope>
    <source>
        <strain evidence="3">IBT 21917</strain>
    </source>
</reference>
<feature type="region of interest" description="Disordered" evidence="1">
    <location>
        <begin position="309"/>
        <end position="333"/>
    </location>
</feature>
<feature type="signal peptide" evidence="2">
    <location>
        <begin position="1"/>
        <end position="20"/>
    </location>
</feature>
<name>A0A9W9HUU1_9EURO</name>
<gene>
    <name evidence="3" type="ORF">N7492_009695</name>
</gene>